<keyword evidence="1" id="KW-0472">Membrane</keyword>
<name>A0ABV1ADG6_9TELE</name>
<evidence type="ECO:0000313" key="2">
    <source>
        <dbReference type="EMBL" id="MEQ2316230.1"/>
    </source>
</evidence>
<accession>A0ABV1ADG6</accession>
<sequence>MYIYFVDRKCNMSNARTERERKGEMCIHNQQSCNKDVILFSFLSGSQALSSLHYSAVFLVSYVFISKNTCVIIFKVRLTSQGHRNNCRLTAESSLSVRC</sequence>
<organism evidence="2 3">
    <name type="scientific">Ameca splendens</name>
    <dbReference type="NCBI Taxonomy" id="208324"/>
    <lineage>
        <taxon>Eukaryota</taxon>
        <taxon>Metazoa</taxon>
        <taxon>Chordata</taxon>
        <taxon>Craniata</taxon>
        <taxon>Vertebrata</taxon>
        <taxon>Euteleostomi</taxon>
        <taxon>Actinopterygii</taxon>
        <taxon>Neopterygii</taxon>
        <taxon>Teleostei</taxon>
        <taxon>Neoteleostei</taxon>
        <taxon>Acanthomorphata</taxon>
        <taxon>Ovalentaria</taxon>
        <taxon>Atherinomorphae</taxon>
        <taxon>Cyprinodontiformes</taxon>
        <taxon>Goodeidae</taxon>
        <taxon>Ameca</taxon>
    </lineage>
</organism>
<evidence type="ECO:0000256" key="1">
    <source>
        <dbReference type="SAM" id="Phobius"/>
    </source>
</evidence>
<reference evidence="2 3" key="1">
    <citation type="submission" date="2021-06" db="EMBL/GenBank/DDBJ databases">
        <authorList>
            <person name="Palmer J.M."/>
        </authorList>
    </citation>
    <scope>NUCLEOTIDE SEQUENCE [LARGE SCALE GENOMIC DNA]</scope>
    <source>
        <strain evidence="2 3">AS_MEX2019</strain>
        <tissue evidence="2">Muscle</tissue>
    </source>
</reference>
<keyword evidence="3" id="KW-1185">Reference proteome</keyword>
<keyword evidence="1" id="KW-0812">Transmembrane</keyword>
<protein>
    <submittedName>
        <fullName evidence="2">Uncharacterized protein</fullName>
    </submittedName>
</protein>
<proteinExistence type="predicted"/>
<dbReference type="EMBL" id="JAHRIP010088289">
    <property type="protein sequence ID" value="MEQ2316230.1"/>
    <property type="molecule type" value="Genomic_DNA"/>
</dbReference>
<gene>
    <name evidence="2" type="ORF">AMECASPLE_030518</name>
</gene>
<evidence type="ECO:0000313" key="3">
    <source>
        <dbReference type="Proteomes" id="UP001469553"/>
    </source>
</evidence>
<comment type="caution">
    <text evidence="2">The sequence shown here is derived from an EMBL/GenBank/DDBJ whole genome shotgun (WGS) entry which is preliminary data.</text>
</comment>
<keyword evidence="1" id="KW-1133">Transmembrane helix</keyword>
<feature type="transmembrane region" description="Helical" evidence="1">
    <location>
        <begin position="52"/>
        <end position="74"/>
    </location>
</feature>
<dbReference type="Proteomes" id="UP001469553">
    <property type="component" value="Unassembled WGS sequence"/>
</dbReference>